<comment type="caution">
    <text evidence="1">The sequence shown here is derived from an EMBL/GenBank/DDBJ whole genome shotgun (WGS) entry which is preliminary data.</text>
</comment>
<dbReference type="Proteomes" id="UP000176917">
    <property type="component" value="Unassembled WGS sequence"/>
</dbReference>
<dbReference type="STRING" id="1802461.A3B24_02235"/>
<organism evidence="1 2">
    <name type="scientific">Candidatus Wildermuthbacteria bacterium RIFCSPLOWO2_01_FULL_48_16</name>
    <dbReference type="NCBI Taxonomy" id="1802461"/>
    <lineage>
        <taxon>Bacteria</taxon>
        <taxon>Candidatus Wildermuthiibacteriota</taxon>
    </lineage>
</organism>
<name>A0A1G2RKQ0_9BACT</name>
<sequence length="120" mass="14104">MFENLKTTIYYYTFSGRENPIKEFLDSLEETQQVKVLRLFQSIEEYGLQAVAPHLKKVTGTPLWEMRILGKDNIRIFYVVPKKNAVLVLHGFIKKKQKTPRGEIDLALQRYDKWKRGLTG</sequence>
<protein>
    <recommendedName>
        <fullName evidence="3">Addiction module toxin RelE</fullName>
    </recommendedName>
</protein>
<dbReference type="InterPro" id="IPR009241">
    <property type="entry name" value="HigB-like"/>
</dbReference>
<dbReference type="Pfam" id="PF05973">
    <property type="entry name" value="Gp49"/>
    <property type="match status" value="1"/>
</dbReference>
<proteinExistence type="predicted"/>
<gene>
    <name evidence="1" type="ORF">A3B24_02235</name>
</gene>
<evidence type="ECO:0008006" key="3">
    <source>
        <dbReference type="Google" id="ProtNLM"/>
    </source>
</evidence>
<evidence type="ECO:0000313" key="1">
    <source>
        <dbReference type="EMBL" id="OHA73406.1"/>
    </source>
</evidence>
<dbReference type="AlphaFoldDB" id="A0A1G2RKQ0"/>
<accession>A0A1G2RKQ0</accession>
<dbReference type="EMBL" id="MHUG01000012">
    <property type="protein sequence ID" value="OHA73406.1"/>
    <property type="molecule type" value="Genomic_DNA"/>
</dbReference>
<evidence type="ECO:0000313" key="2">
    <source>
        <dbReference type="Proteomes" id="UP000176917"/>
    </source>
</evidence>
<reference evidence="1 2" key="1">
    <citation type="journal article" date="2016" name="Nat. Commun.">
        <title>Thousands of microbial genomes shed light on interconnected biogeochemical processes in an aquifer system.</title>
        <authorList>
            <person name="Anantharaman K."/>
            <person name="Brown C.T."/>
            <person name="Hug L.A."/>
            <person name="Sharon I."/>
            <person name="Castelle C.J."/>
            <person name="Probst A.J."/>
            <person name="Thomas B.C."/>
            <person name="Singh A."/>
            <person name="Wilkins M.J."/>
            <person name="Karaoz U."/>
            <person name="Brodie E.L."/>
            <person name="Williams K.H."/>
            <person name="Hubbard S.S."/>
            <person name="Banfield J.F."/>
        </authorList>
    </citation>
    <scope>NUCLEOTIDE SEQUENCE [LARGE SCALE GENOMIC DNA]</scope>
</reference>